<organism evidence="2">
    <name type="scientific">Oryza meridionalis</name>
    <dbReference type="NCBI Taxonomy" id="40149"/>
    <lineage>
        <taxon>Eukaryota</taxon>
        <taxon>Viridiplantae</taxon>
        <taxon>Streptophyta</taxon>
        <taxon>Embryophyta</taxon>
        <taxon>Tracheophyta</taxon>
        <taxon>Spermatophyta</taxon>
        <taxon>Magnoliopsida</taxon>
        <taxon>Liliopsida</taxon>
        <taxon>Poales</taxon>
        <taxon>Poaceae</taxon>
        <taxon>BOP clade</taxon>
        <taxon>Oryzoideae</taxon>
        <taxon>Oryzeae</taxon>
        <taxon>Oryzinae</taxon>
        <taxon>Oryza</taxon>
    </lineage>
</organism>
<keyword evidence="3" id="KW-1185">Reference proteome</keyword>
<dbReference type="HOGENOM" id="CLU_1680700_0_0_1"/>
<dbReference type="EnsemblPlants" id="OMERI11G13870.1">
    <property type="protein sequence ID" value="OMERI11G13870.1"/>
    <property type="gene ID" value="OMERI11G13870"/>
</dbReference>
<proteinExistence type="predicted"/>
<dbReference type="Gramene" id="OMERI11G13870.1">
    <property type="protein sequence ID" value="OMERI11G13870.1"/>
    <property type="gene ID" value="OMERI11G13870"/>
</dbReference>
<dbReference type="AlphaFoldDB" id="A0A0E0F6P3"/>
<reference evidence="2" key="1">
    <citation type="submission" date="2015-04" db="UniProtKB">
        <authorList>
            <consortium name="EnsemblPlants"/>
        </authorList>
    </citation>
    <scope>IDENTIFICATION</scope>
</reference>
<feature type="compositionally biased region" description="Basic and acidic residues" evidence="1">
    <location>
        <begin position="79"/>
        <end position="89"/>
    </location>
</feature>
<evidence type="ECO:0000313" key="2">
    <source>
        <dbReference type="EnsemblPlants" id="OMERI11G13870.1"/>
    </source>
</evidence>
<protein>
    <submittedName>
        <fullName evidence="2">Uncharacterized protein</fullName>
    </submittedName>
</protein>
<feature type="region of interest" description="Disordered" evidence="1">
    <location>
        <begin position="57"/>
        <end position="89"/>
    </location>
</feature>
<evidence type="ECO:0000256" key="1">
    <source>
        <dbReference type="SAM" id="MobiDB-lite"/>
    </source>
</evidence>
<feature type="region of interest" description="Disordered" evidence="1">
    <location>
        <begin position="101"/>
        <end position="134"/>
    </location>
</feature>
<accession>A0A0E0F6P3</accession>
<feature type="compositionally biased region" description="Basic residues" evidence="1">
    <location>
        <begin position="66"/>
        <end position="75"/>
    </location>
</feature>
<dbReference type="Proteomes" id="UP000008021">
    <property type="component" value="Chromosome 11"/>
</dbReference>
<evidence type="ECO:0000313" key="3">
    <source>
        <dbReference type="Proteomes" id="UP000008021"/>
    </source>
</evidence>
<reference evidence="2" key="2">
    <citation type="submission" date="2018-05" db="EMBL/GenBank/DDBJ databases">
        <title>OmerRS3 (Oryza meridionalis Reference Sequence Version 3).</title>
        <authorList>
            <person name="Zhang J."/>
            <person name="Kudrna D."/>
            <person name="Lee S."/>
            <person name="Talag J."/>
            <person name="Welchert J."/>
            <person name="Wing R.A."/>
        </authorList>
    </citation>
    <scope>NUCLEOTIDE SEQUENCE [LARGE SCALE GENOMIC DNA]</scope>
    <source>
        <strain evidence="2">cv. OR44</strain>
    </source>
</reference>
<sequence length="157" mass="17327">MVVCALDPRAASSPFLCFRRHRVQSRAAAGLPLFEPGRHHLPRGPLDLPNPFPWPPTSPFAPAPCHSRRRRRRAQSRAAVDRSHADFPRCHHPGFLLYLPEPLSRPPASPSRSRAVPPHPQPHNAAARASPVTIGSRVTANGQHLQSLLFGTQPKEL</sequence>
<name>A0A0E0F6P3_9ORYZ</name>